<dbReference type="AlphaFoldDB" id="A0A101M1H6"/>
<organism evidence="1">
    <name type="scientific">Picea glauca</name>
    <name type="common">White spruce</name>
    <name type="synonym">Pinus glauca</name>
    <dbReference type="NCBI Taxonomy" id="3330"/>
    <lineage>
        <taxon>Eukaryota</taxon>
        <taxon>Viridiplantae</taxon>
        <taxon>Streptophyta</taxon>
        <taxon>Embryophyta</taxon>
        <taxon>Tracheophyta</taxon>
        <taxon>Spermatophyta</taxon>
        <taxon>Pinopsida</taxon>
        <taxon>Pinidae</taxon>
        <taxon>Conifers I</taxon>
        <taxon>Pinales</taxon>
        <taxon>Pinaceae</taxon>
        <taxon>Picea</taxon>
    </lineage>
</organism>
<gene>
    <name evidence="1" type="ORF">ABT39_MTgene3865</name>
</gene>
<protein>
    <submittedName>
        <fullName evidence="1">Uncharacterized protein</fullName>
    </submittedName>
</protein>
<reference evidence="1" key="1">
    <citation type="journal article" date="2015" name="Genome Biol. Evol.">
        <title>Organellar Genomes of White Spruce (Picea glauca): Assembly and Annotation.</title>
        <authorList>
            <person name="Jackman S.D."/>
            <person name="Warren R.L."/>
            <person name="Gibb E.A."/>
            <person name="Vandervalk B.P."/>
            <person name="Mohamadi H."/>
            <person name="Chu J."/>
            <person name="Raymond A."/>
            <person name="Pleasance S."/>
            <person name="Coope R."/>
            <person name="Wildung M.R."/>
            <person name="Ritland C.E."/>
            <person name="Bousquet J."/>
            <person name="Jones S.J."/>
            <person name="Bohlmann J."/>
            <person name="Birol I."/>
        </authorList>
    </citation>
    <scope>NUCLEOTIDE SEQUENCE [LARGE SCALE GENOMIC DNA]</scope>
    <source>
        <tissue evidence="1">Flushing bud</tissue>
    </source>
</reference>
<dbReference type="EMBL" id="LKAM01000003">
    <property type="protein sequence ID" value="KUM49316.1"/>
    <property type="molecule type" value="Genomic_DNA"/>
</dbReference>
<evidence type="ECO:0000313" key="1">
    <source>
        <dbReference type="EMBL" id="KUM49316.1"/>
    </source>
</evidence>
<geneLocation type="mitochondrion" evidence="1"/>
<name>A0A101M1H6_PICGL</name>
<keyword evidence="1" id="KW-0496">Mitochondrion</keyword>
<accession>A0A101M1H6</accession>
<proteinExistence type="predicted"/>
<comment type="caution">
    <text evidence="1">The sequence shown here is derived from an EMBL/GenBank/DDBJ whole genome shotgun (WGS) entry which is preliminary data.</text>
</comment>
<sequence>MLTKKKGAYLLTPLITLLTLKGKQLGKYQLLLLTSSIKVVWSQYHQPVRKCMFFWSQPESISHLINICQGRSVT</sequence>